<name>A0A381NZE6_9ZZZZ</name>
<evidence type="ECO:0000259" key="2">
    <source>
        <dbReference type="PROSITE" id="PS51733"/>
    </source>
</evidence>
<dbReference type="GO" id="GO:0005737">
    <property type="term" value="C:cytoplasm"/>
    <property type="evidence" value="ECO:0007669"/>
    <property type="project" value="TreeGrafter"/>
</dbReference>
<dbReference type="GO" id="GO:0004077">
    <property type="term" value="F:biotin--[biotin carboxyl-carrier protein] ligase activity"/>
    <property type="evidence" value="ECO:0007669"/>
    <property type="project" value="InterPro"/>
</dbReference>
<dbReference type="PANTHER" id="PTHR12835">
    <property type="entry name" value="BIOTIN PROTEIN LIGASE"/>
    <property type="match status" value="1"/>
</dbReference>
<protein>
    <recommendedName>
        <fullName evidence="2">BPL/LPL catalytic domain-containing protein</fullName>
    </recommendedName>
</protein>
<dbReference type="NCBIfam" id="TIGR00121">
    <property type="entry name" value="birA_ligase"/>
    <property type="match status" value="1"/>
</dbReference>
<dbReference type="InterPro" id="IPR004143">
    <property type="entry name" value="BPL_LPL_catalytic"/>
</dbReference>
<dbReference type="PANTHER" id="PTHR12835:SF5">
    <property type="entry name" value="BIOTIN--PROTEIN LIGASE"/>
    <property type="match status" value="1"/>
</dbReference>
<feature type="domain" description="BPL/LPL catalytic" evidence="2">
    <location>
        <begin position="32"/>
        <end position="209"/>
    </location>
</feature>
<evidence type="ECO:0000313" key="3">
    <source>
        <dbReference type="EMBL" id="SUZ59980.1"/>
    </source>
</evidence>
<dbReference type="InterPro" id="IPR004408">
    <property type="entry name" value="Biotin_CoA_COase_ligase"/>
</dbReference>
<dbReference type="PROSITE" id="PS51733">
    <property type="entry name" value="BPL_LPL_CATALYTIC"/>
    <property type="match status" value="1"/>
</dbReference>
<organism evidence="3">
    <name type="scientific">marine metagenome</name>
    <dbReference type="NCBI Taxonomy" id="408172"/>
    <lineage>
        <taxon>unclassified sequences</taxon>
        <taxon>metagenomes</taxon>
        <taxon>ecological metagenomes</taxon>
    </lineage>
</organism>
<dbReference type="AlphaFoldDB" id="A0A381NZE6"/>
<dbReference type="Pfam" id="PF03099">
    <property type="entry name" value="BPL_LplA_LipB"/>
    <property type="match status" value="1"/>
</dbReference>
<keyword evidence="1" id="KW-0436">Ligase</keyword>
<dbReference type="InterPro" id="IPR045864">
    <property type="entry name" value="aa-tRNA-synth_II/BPL/LPL"/>
</dbReference>
<dbReference type="Gene3D" id="3.30.930.10">
    <property type="entry name" value="Bira Bifunctional Protein, Domain 2"/>
    <property type="match status" value="1"/>
</dbReference>
<gene>
    <name evidence="3" type="ORF">METZ01_LOCUS12834</name>
</gene>
<dbReference type="CDD" id="cd16442">
    <property type="entry name" value="BPL"/>
    <property type="match status" value="1"/>
</dbReference>
<sequence>MLQRKMTEKRQLLNKKEILKNLSNLNKESLVDLTIFEVIGSTNDEARRKLDKVQNFEDSFAIFAEQQDAGRGRSGKKWESPANLNIYLSFAWNSSLKPVDLEGLSLSTAVAISQNLEPLLDEELKIKWPNDLFLSKKKVGGILVETFSSKKRTGIVVGVGLNVLMSNQEQVSINQDWTSLSLYFGKDFDRNLIAGLLLESLLSLRSNFEAKGFSFYKNDFEKLNLLKNKECLVKFEGKTKKGFVDGITENGELIFKENGESHYLRFGEVSLKKI</sequence>
<accession>A0A381NZE6</accession>
<dbReference type="SUPFAM" id="SSF55681">
    <property type="entry name" value="Class II aaRS and biotin synthetases"/>
    <property type="match status" value="1"/>
</dbReference>
<evidence type="ECO:0000256" key="1">
    <source>
        <dbReference type="ARBA" id="ARBA00022598"/>
    </source>
</evidence>
<dbReference type="EMBL" id="UINC01000710">
    <property type="protein sequence ID" value="SUZ59980.1"/>
    <property type="molecule type" value="Genomic_DNA"/>
</dbReference>
<reference evidence="3" key="1">
    <citation type="submission" date="2018-05" db="EMBL/GenBank/DDBJ databases">
        <authorList>
            <person name="Lanie J.A."/>
            <person name="Ng W.-L."/>
            <person name="Kazmierczak K.M."/>
            <person name="Andrzejewski T.M."/>
            <person name="Davidsen T.M."/>
            <person name="Wayne K.J."/>
            <person name="Tettelin H."/>
            <person name="Glass J.I."/>
            <person name="Rusch D."/>
            <person name="Podicherti R."/>
            <person name="Tsui H.-C.T."/>
            <person name="Winkler M.E."/>
        </authorList>
    </citation>
    <scope>NUCLEOTIDE SEQUENCE</scope>
</reference>
<proteinExistence type="predicted"/>